<dbReference type="PANTHER" id="PTHR20873">
    <property type="entry name" value="L-SERYL-TRNA(SEC) KINASE"/>
    <property type="match status" value="1"/>
</dbReference>
<keyword evidence="1" id="KW-0547">Nucleotide-binding</keyword>
<dbReference type="RefSeq" id="XP_022241555.1">
    <property type="nucleotide sequence ID" value="XM_022385847.1"/>
</dbReference>
<evidence type="ECO:0000313" key="4">
    <source>
        <dbReference type="RefSeq" id="XP_022241554.1"/>
    </source>
</evidence>
<name>A0ABM1SD49_LIMPO</name>
<dbReference type="InterPro" id="IPR052648">
    <property type="entry name" value="Ser-tRNA(Sec)_kinase"/>
</dbReference>
<dbReference type="Proteomes" id="UP000694941">
    <property type="component" value="Unplaced"/>
</dbReference>
<keyword evidence="3" id="KW-1185">Reference proteome</keyword>
<proteinExistence type="predicted"/>
<organism evidence="3 4">
    <name type="scientific">Limulus polyphemus</name>
    <name type="common">Atlantic horseshoe crab</name>
    <dbReference type="NCBI Taxonomy" id="6850"/>
    <lineage>
        <taxon>Eukaryota</taxon>
        <taxon>Metazoa</taxon>
        <taxon>Ecdysozoa</taxon>
        <taxon>Arthropoda</taxon>
        <taxon>Chelicerata</taxon>
        <taxon>Merostomata</taxon>
        <taxon>Xiphosura</taxon>
        <taxon>Limulidae</taxon>
        <taxon>Limulus</taxon>
    </lineage>
</organism>
<dbReference type="SUPFAM" id="SSF52540">
    <property type="entry name" value="P-loop containing nucleoside triphosphate hydrolases"/>
    <property type="match status" value="1"/>
</dbReference>
<dbReference type="InterPro" id="IPR027417">
    <property type="entry name" value="P-loop_NTPase"/>
</dbReference>
<dbReference type="Gene3D" id="3.40.50.300">
    <property type="entry name" value="P-loop containing nucleotide triphosphate hydrolases"/>
    <property type="match status" value="1"/>
</dbReference>
<sequence>MDKMDENITGCICLICGIPGAGKSWFIKNLNSLINEQELWREKDHVMINICKTKQEIVSQDEKRIIQKANIFKHVYNIIYDQFVSSDTQQQLILEPGAWRGSRKSLIDNVEALLNDVGFRPENRKEDVAVKRDCSSENIVLQKTLSESNLKPSCSGHCVLFLVEDNMYYHSMRYQWFQLAKKYGVGFCQLFLQCSLKEAIQRNKIRVNKVPESVIRNMFKKLEIPDMEQNKWEKNSLIIDTSVNTSWFKSHLNKIISLIHHAAINPYYSIEKDESEKVDQNLVFDSKKQAAQVTCCCNTIHQADNILRTLTGEKITAVKKTTSNKQELQQYAKKVNNARQAVLTKLREGKEKFPQKIIQSVQEGKTNEVRENIMFILLELLEKNMD</sequence>
<evidence type="ECO:0000256" key="2">
    <source>
        <dbReference type="ARBA" id="ARBA00022840"/>
    </source>
</evidence>
<protein>
    <submittedName>
        <fullName evidence="4 5">L-seryl-tRNA(Sec) kinase-like isoform X1</fullName>
    </submittedName>
</protein>
<evidence type="ECO:0000256" key="1">
    <source>
        <dbReference type="ARBA" id="ARBA00022741"/>
    </source>
</evidence>
<evidence type="ECO:0000313" key="3">
    <source>
        <dbReference type="Proteomes" id="UP000694941"/>
    </source>
</evidence>
<dbReference type="Pfam" id="PF08433">
    <property type="entry name" value="KTI12"/>
    <property type="match status" value="1"/>
</dbReference>
<keyword evidence="2" id="KW-0067">ATP-binding</keyword>
<gene>
    <name evidence="4 5" type="primary">LOC106459379</name>
</gene>
<reference evidence="4 5" key="1">
    <citation type="submission" date="2025-05" db="UniProtKB">
        <authorList>
            <consortium name="RefSeq"/>
        </authorList>
    </citation>
    <scope>IDENTIFICATION</scope>
    <source>
        <tissue evidence="4 5">Muscle</tissue>
    </source>
</reference>
<dbReference type="RefSeq" id="XP_022241554.1">
    <property type="nucleotide sequence ID" value="XM_022385846.1"/>
</dbReference>
<evidence type="ECO:0000313" key="5">
    <source>
        <dbReference type="RefSeq" id="XP_022241555.1"/>
    </source>
</evidence>
<dbReference type="GeneID" id="106459379"/>
<accession>A0ABM1SD49</accession>
<dbReference type="InterPro" id="IPR013641">
    <property type="entry name" value="KTI12/PSTK"/>
</dbReference>
<dbReference type="PANTHER" id="PTHR20873:SF0">
    <property type="entry name" value="L-SERYL-TRNA(SEC) KINASE"/>
    <property type="match status" value="1"/>
</dbReference>